<protein>
    <recommendedName>
        <fullName evidence="4">HTH tetR-type domain-containing protein</fullName>
    </recommendedName>
</protein>
<evidence type="ECO:0000313" key="2">
    <source>
        <dbReference type="EMBL" id="MFC4504013.1"/>
    </source>
</evidence>
<evidence type="ECO:0000313" key="3">
    <source>
        <dbReference type="Proteomes" id="UP001595839"/>
    </source>
</evidence>
<gene>
    <name evidence="2" type="ORF">ACFPIH_31630</name>
</gene>
<dbReference type="Gene3D" id="1.10.357.10">
    <property type="entry name" value="Tetracycline Repressor, domain 2"/>
    <property type="match status" value="1"/>
</dbReference>
<dbReference type="RefSeq" id="WP_381176057.1">
    <property type="nucleotide sequence ID" value="NZ_JBHSFK010000023.1"/>
</dbReference>
<evidence type="ECO:0000256" key="1">
    <source>
        <dbReference type="SAM" id="MobiDB-lite"/>
    </source>
</evidence>
<proteinExistence type="predicted"/>
<keyword evidence="3" id="KW-1185">Reference proteome</keyword>
<dbReference type="EMBL" id="JBHSFK010000023">
    <property type="protein sequence ID" value="MFC4504013.1"/>
    <property type="molecule type" value="Genomic_DNA"/>
</dbReference>
<name>A0ABV9B0A7_9ACTN</name>
<feature type="compositionally biased region" description="Basic and acidic residues" evidence="1">
    <location>
        <begin position="13"/>
        <end position="22"/>
    </location>
</feature>
<reference evidence="3" key="1">
    <citation type="journal article" date="2019" name="Int. J. Syst. Evol. Microbiol.">
        <title>The Global Catalogue of Microorganisms (GCM) 10K type strain sequencing project: providing services to taxonomists for standard genome sequencing and annotation.</title>
        <authorList>
            <consortium name="The Broad Institute Genomics Platform"/>
            <consortium name="The Broad Institute Genome Sequencing Center for Infectious Disease"/>
            <person name="Wu L."/>
            <person name="Ma J."/>
        </authorList>
    </citation>
    <scope>NUCLEOTIDE SEQUENCE [LARGE SCALE GENOMIC DNA]</scope>
    <source>
        <strain evidence="3">CGMCC 4.7177</strain>
    </source>
</reference>
<evidence type="ECO:0008006" key="4">
    <source>
        <dbReference type="Google" id="ProtNLM"/>
    </source>
</evidence>
<accession>A0ABV9B0A7</accession>
<feature type="region of interest" description="Disordered" evidence="1">
    <location>
        <begin position="1"/>
        <end position="22"/>
    </location>
</feature>
<comment type="caution">
    <text evidence="2">The sequence shown here is derived from an EMBL/GenBank/DDBJ whole genome shotgun (WGS) entry which is preliminary data.</text>
</comment>
<organism evidence="2 3">
    <name type="scientific">Streptomyces vulcanius</name>
    <dbReference type="NCBI Taxonomy" id="1441876"/>
    <lineage>
        <taxon>Bacteria</taxon>
        <taxon>Bacillati</taxon>
        <taxon>Actinomycetota</taxon>
        <taxon>Actinomycetes</taxon>
        <taxon>Kitasatosporales</taxon>
        <taxon>Streptomycetaceae</taxon>
        <taxon>Streptomyces</taxon>
    </lineage>
</organism>
<sequence length="59" mass="6604">MTTVPDPTRSRPTRGDTERDHRHLTKAEARLFENSPAPVNLAEIAKHAEVSTATACRRH</sequence>
<dbReference type="Proteomes" id="UP001595839">
    <property type="component" value="Unassembled WGS sequence"/>
</dbReference>